<organism evidence="1 2">
    <name type="scientific">Erwinia phage vB_EamM_Joad</name>
    <dbReference type="NCBI Taxonomy" id="2026081"/>
    <lineage>
        <taxon>Viruses</taxon>
        <taxon>Duplodnaviria</taxon>
        <taxon>Heunggongvirae</taxon>
        <taxon>Uroviricota</taxon>
        <taxon>Caudoviricetes</taxon>
        <taxon>Chimalliviridae</taxon>
        <taxon>Risingsunvirus</taxon>
        <taxon>Risingsunvirus risingsun</taxon>
    </lineage>
</organism>
<proteinExistence type="predicted"/>
<evidence type="ECO:0000313" key="2">
    <source>
        <dbReference type="Proteomes" id="UP000222624"/>
    </source>
</evidence>
<dbReference type="EMBL" id="MF459647">
    <property type="protein sequence ID" value="ASU03816.1"/>
    <property type="molecule type" value="Genomic_DNA"/>
</dbReference>
<sequence>MTMNFPIVQQYKFDIDGTNPENKITDEPIKTPAGIWNRIIVPVNGPFFVDTLVLTLPNGKPLVEEVDYRIFRMMGKLSEFCARDVACIIELIKPEITDVFATYHTVGETTLFDRSMLLLIMDAVNDDRPVWWENVLNKPVAFPPILHGHSLIYEMVAFQDMVSMIDELLDFLNDGHRDLLELKIDHLSTLIDWYISLYTQTLTKYLERHEASYNAHGLTAAQAGADLIDNFPTATLTQSLQGERSDLVIKPAGLKALMQEYGYNSDFFLETNIIPLSRYGARSFIPPSIDGNFEGLGAEVETTGICMESDGSLSILSNHWDGRTEGLYFSTCPNYQVKVERIFTGFKYTHQKIIANGQEVTRVIGGTNHEVIMVGRPGTPNWFVGLSKGTLNPSKHILSKVNMKPINDAIGNPNGQNYNSHDKLSVHLMGNWVYLIQTYSGPLGENGSKRLFRVPRASVEAGLDVTPTPIKITYKNWDGKQYNSVDEFIWGSPTFDSNNAATRYLFNFNPAVPTATTGGLYRAAVTLSCAIPNKANTYVLKFMSHFWIPYIAGNVSTAIDCSPELVYEFNPDTGVMTLISKSDEPGVVDMTKGNVSVNTLNENSNGLIVANWSRQAAVVLPNGDVVFGGSSLYSYPHYLYIYKTGQRTPYETMKLWWSRRNFPASGYASATEIPVSPIVSGIQQIGVTYDNEGEFYTAYPQNALNTKYLYHRTVTGDYAKREGVNNLIYPNYYSRPVGGVVKRIMAMCNTPRINITGTATQISKYGLNLGWTGFGMGPEERFWRRTQNSNWTPGTNDNDIMLVTAHNKRDNGDGTISLIPTKQVLWPAAIVNQLKNLIPAAYRSSPDIAVSIIDFSDGPEGKFGSFPAIVQIYYVDVSRAMARQMFLTVRPTYSAPSGIRRTVTGYTILGSLDVDVMGSQTDVSTWQPYFVGGVNGSVAKADIYLNDDGTMEVDICSGVASQHAGNNSMACARFTINKSTGQLVGGIPYNYQEAMQSGRHAVPKVGIGQNVFWGTGSGGSALINGAGGNYYMLASCYPESGWVVYFQKAQEVVFNGTSYTLPQGTIDLRDIEPSPGNKTFYLYCEVKENKAAYQISTQKLEDTPFHMWIGIIRTNEKQILTIDRFNVFTLNGQRVSETRRGSALPASSGAINSLGQIPWLKPSEIIQG</sequence>
<accession>A0A223LJR5</accession>
<name>A0A223LJR5_9CAUD</name>
<gene>
    <name evidence="1" type="ORF">JOAD_99</name>
</gene>
<protein>
    <submittedName>
        <fullName evidence="1">Putative virion structural protein</fullName>
    </submittedName>
</protein>
<dbReference type="Proteomes" id="UP000222624">
    <property type="component" value="Genome"/>
</dbReference>
<reference evidence="2" key="1">
    <citation type="submission" date="2017-07" db="EMBL/GenBank/DDBJ databases">
        <authorList>
            <person name="Bickmore M.X."/>
            <person name="Vaden K."/>
            <person name="Brady T.S."/>
            <person name="Tateoka O.B."/>
            <person name="Carter J.L."/>
            <person name="Pape J.A."/>
            <person name="Robinson D.M."/>
            <person name="Russell K.A."/>
            <person name="Staley L.A."/>
            <person name="Stettler J.M."/>
            <person name="Townsend M.H."/>
            <person name="Wienclaw T."/>
            <person name="Williamson T.L."/>
            <person name="Kruger J.L."/>
            <person name="Berg J.A."/>
            <person name="Sharma R."/>
            <person name="Payne A.M."/>
            <person name="Fajardo C.P."/>
            <person name="Breakwell D.P."/>
            <person name="Hope S."/>
            <person name="Grose J.H."/>
        </authorList>
    </citation>
    <scope>NUCLEOTIDE SEQUENCE [LARGE SCALE GENOMIC DNA]</scope>
</reference>
<evidence type="ECO:0000313" key="1">
    <source>
        <dbReference type="EMBL" id="ASU03816.1"/>
    </source>
</evidence>